<sequence>MNNKDQDSIKKDDDTIDKDDALQDSEAEAGSPIAESIAGEEDPGSALEEFMKDQKVDEDQEKK</sequence>
<feature type="compositionally biased region" description="Basic and acidic residues" evidence="1">
    <location>
        <begin position="1"/>
        <end position="21"/>
    </location>
</feature>
<organism evidence="2 3">
    <name type="scientific">Paraglaciecola chathamensis</name>
    <dbReference type="NCBI Taxonomy" id="368405"/>
    <lineage>
        <taxon>Bacteria</taxon>
        <taxon>Pseudomonadati</taxon>
        <taxon>Pseudomonadota</taxon>
        <taxon>Gammaproteobacteria</taxon>
        <taxon>Alteromonadales</taxon>
        <taxon>Alteromonadaceae</taxon>
        <taxon>Paraglaciecola</taxon>
    </lineage>
</organism>
<gene>
    <name evidence="2" type="ORF">JEU11_12840</name>
</gene>
<evidence type="ECO:0000313" key="3">
    <source>
        <dbReference type="Proteomes" id="UP000649232"/>
    </source>
</evidence>
<name>A0ABS0WFU1_9ALTE</name>
<feature type="compositionally biased region" description="Basic and acidic residues" evidence="1">
    <location>
        <begin position="49"/>
        <end position="63"/>
    </location>
</feature>
<evidence type="ECO:0000256" key="1">
    <source>
        <dbReference type="SAM" id="MobiDB-lite"/>
    </source>
</evidence>
<dbReference type="Proteomes" id="UP000649232">
    <property type="component" value="Unassembled WGS sequence"/>
</dbReference>
<accession>A0ABS0WFU1</accession>
<feature type="region of interest" description="Disordered" evidence="1">
    <location>
        <begin position="1"/>
        <end position="63"/>
    </location>
</feature>
<comment type="caution">
    <text evidence="2">The sequence shown here is derived from an EMBL/GenBank/DDBJ whole genome shotgun (WGS) entry which is preliminary data.</text>
</comment>
<dbReference type="RefSeq" id="WP_198824953.1">
    <property type="nucleotide sequence ID" value="NZ_JAEILT010000018.1"/>
</dbReference>
<dbReference type="EMBL" id="JAEILT010000018">
    <property type="protein sequence ID" value="MBJ2137341.1"/>
    <property type="molecule type" value="Genomic_DNA"/>
</dbReference>
<proteinExistence type="predicted"/>
<reference evidence="2 3" key="1">
    <citation type="submission" date="2020-12" db="EMBL/GenBank/DDBJ databases">
        <title>Draft genome sequences of nine environmental bacterial isolates colonizing plastic.</title>
        <authorList>
            <person name="Borre I."/>
            <person name="Sonnenschein E.C."/>
        </authorList>
    </citation>
    <scope>NUCLEOTIDE SEQUENCE [LARGE SCALE GENOMIC DNA]</scope>
    <source>
        <strain evidence="2 3">IB30</strain>
    </source>
</reference>
<protein>
    <submittedName>
        <fullName evidence="2">Uncharacterized protein</fullName>
    </submittedName>
</protein>
<evidence type="ECO:0000313" key="2">
    <source>
        <dbReference type="EMBL" id="MBJ2137341.1"/>
    </source>
</evidence>